<evidence type="ECO:0000313" key="3">
    <source>
        <dbReference type="Proteomes" id="UP000627715"/>
    </source>
</evidence>
<dbReference type="InterPro" id="IPR020845">
    <property type="entry name" value="AMP-binding_CS"/>
</dbReference>
<dbReference type="GO" id="GO:0006631">
    <property type="term" value="P:fatty acid metabolic process"/>
    <property type="evidence" value="ECO:0007669"/>
    <property type="project" value="TreeGrafter"/>
</dbReference>
<dbReference type="SUPFAM" id="SSF56801">
    <property type="entry name" value="Acetyl-CoA synthetase-like"/>
    <property type="match status" value="1"/>
</dbReference>
<protein>
    <submittedName>
        <fullName evidence="2">Long-chain acyl-CoA synthetase</fullName>
    </submittedName>
</protein>
<dbReference type="PANTHER" id="PTHR43201:SF32">
    <property type="entry name" value="2-SUCCINYLBENZOATE--COA LIGASE, CHLOROPLASTIC_PEROXISOMAL"/>
    <property type="match status" value="1"/>
</dbReference>
<dbReference type="InterPro" id="IPR045851">
    <property type="entry name" value="AMP-bd_C_sf"/>
</dbReference>
<dbReference type="PANTHER" id="PTHR43201">
    <property type="entry name" value="ACYL-COA SYNTHETASE"/>
    <property type="match status" value="1"/>
</dbReference>
<gene>
    <name evidence="2" type="ORF">GCM10011403_23960</name>
</gene>
<dbReference type="OrthoDB" id="9803968at2"/>
<reference evidence="2" key="1">
    <citation type="journal article" date="2014" name="Int. J. Syst. Evol. Microbiol.">
        <title>Complete genome sequence of Corynebacterium casei LMG S-19264T (=DSM 44701T), isolated from a smear-ripened cheese.</title>
        <authorList>
            <consortium name="US DOE Joint Genome Institute (JGI-PGF)"/>
            <person name="Walter F."/>
            <person name="Albersmeier A."/>
            <person name="Kalinowski J."/>
            <person name="Ruckert C."/>
        </authorList>
    </citation>
    <scope>NUCLEOTIDE SEQUENCE</scope>
    <source>
        <strain evidence="2">CGMCC 1.15425</strain>
    </source>
</reference>
<dbReference type="Gene3D" id="3.30.300.30">
    <property type="match status" value="1"/>
</dbReference>
<accession>A0A916QMP5</accession>
<dbReference type="EMBL" id="BMIY01000010">
    <property type="protein sequence ID" value="GFZ80052.1"/>
    <property type="molecule type" value="Genomic_DNA"/>
</dbReference>
<comment type="caution">
    <text evidence="2">The sequence shown here is derived from an EMBL/GenBank/DDBJ whole genome shotgun (WGS) entry which is preliminary data.</text>
</comment>
<dbReference type="PROSITE" id="PS00455">
    <property type="entry name" value="AMP_BINDING"/>
    <property type="match status" value="1"/>
</dbReference>
<dbReference type="Gene3D" id="3.40.50.12780">
    <property type="entry name" value="N-terminal domain of ligase-like"/>
    <property type="match status" value="1"/>
</dbReference>
<feature type="domain" description="AMP-dependent synthetase/ligase" evidence="1">
    <location>
        <begin position="7"/>
        <end position="313"/>
    </location>
</feature>
<evidence type="ECO:0000259" key="1">
    <source>
        <dbReference type="Pfam" id="PF00501"/>
    </source>
</evidence>
<sequence length="455" mass="49052">MSQILEAIKNHPASNAALISGSRTLSYGDMVMRINHYMNSLQGVESLAVHLDNGIEWILWDLAALQSSTPCVPIPDFFHADQVSHIMATAGVSHMVDSDGIRQINKQDKEQQPVRNLPPGTAKITFTSGTTGTPKGVCLSRTGIETLAFSIQKSLDNKFATRHAVILPLAILLGNIAGVYPTLIAGGTIFIPPLSEIGLRNPFTPDLKQLTSYLRAQKITSVITVPELLRGLLSIRAALPDMKFMAVGGAKVAPELIAAAREAGLPVYEGYGLSEAASVVALNTPLYDKPGSVGKVLEHIIIKIENGEICIKNDAFLGYLGQTSGDWFRTGDLGFIDNDGYLHISGRKKNIIVTSHGRNVSPEWVESTLLAQPGIAQAIVYGDGESTIRALVVPSHPNADIQQSILNANLSLPEYAQIKAYQLTQPFSATQGTLTANGRPKREHIIKKQLTLESI</sequence>
<dbReference type="InterPro" id="IPR000873">
    <property type="entry name" value="AMP-dep_synth/lig_dom"/>
</dbReference>
<evidence type="ECO:0000313" key="2">
    <source>
        <dbReference type="EMBL" id="GFZ80052.1"/>
    </source>
</evidence>
<proteinExistence type="predicted"/>
<dbReference type="AlphaFoldDB" id="A0A916QMP5"/>
<dbReference type="Pfam" id="PF23562">
    <property type="entry name" value="AMP-binding_C_3"/>
    <property type="match status" value="1"/>
</dbReference>
<dbReference type="Proteomes" id="UP000627715">
    <property type="component" value="Unassembled WGS sequence"/>
</dbReference>
<keyword evidence="3" id="KW-1185">Reference proteome</keyword>
<dbReference type="InterPro" id="IPR042099">
    <property type="entry name" value="ANL_N_sf"/>
</dbReference>
<organism evidence="2 3">
    <name type="scientific">Pseudohongiella nitratireducens</name>
    <dbReference type="NCBI Taxonomy" id="1768907"/>
    <lineage>
        <taxon>Bacteria</taxon>
        <taxon>Pseudomonadati</taxon>
        <taxon>Pseudomonadota</taxon>
        <taxon>Gammaproteobacteria</taxon>
        <taxon>Pseudomonadales</taxon>
        <taxon>Pseudohongiellaceae</taxon>
        <taxon>Pseudohongiella</taxon>
    </lineage>
</organism>
<name>A0A916QMP5_9GAMM</name>
<reference evidence="2" key="2">
    <citation type="submission" date="2020-09" db="EMBL/GenBank/DDBJ databases">
        <authorList>
            <person name="Sun Q."/>
            <person name="Zhou Y."/>
        </authorList>
    </citation>
    <scope>NUCLEOTIDE SEQUENCE</scope>
    <source>
        <strain evidence="2">CGMCC 1.15425</strain>
    </source>
</reference>
<dbReference type="RefSeq" id="WP_068810102.1">
    <property type="nucleotide sequence ID" value="NZ_BMIY01000010.1"/>
</dbReference>
<dbReference type="Pfam" id="PF00501">
    <property type="entry name" value="AMP-binding"/>
    <property type="match status" value="1"/>
</dbReference>
<dbReference type="GO" id="GO:0031956">
    <property type="term" value="F:medium-chain fatty acid-CoA ligase activity"/>
    <property type="evidence" value="ECO:0007669"/>
    <property type="project" value="TreeGrafter"/>
</dbReference>